<organism evidence="2 3">
    <name type="scientific">Lactobacillus phage Lc-Nu</name>
    <dbReference type="NCBI Taxonomy" id="146269"/>
    <lineage>
        <taxon>Viruses</taxon>
        <taxon>Duplodnaviria</taxon>
        <taxon>Heunggongvirae</taxon>
        <taxon>Uroviricota</taxon>
        <taxon>Caudoviricetes</taxon>
        <taxon>Lacnuvirus</taxon>
        <taxon>Lacnuvirus LcNu</taxon>
    </lineage>
</organism>
<proteinExistence type="predicted"/>
<dbReference type="KEGG" id="vg:3726170"/>
<reference evidence="2 3" key="1">
    <citation type="journal article" date="2006" name="Arch. Virol.">
        <title>The genome of the virulent phage Lc-Nu of probiotic Lactobacillus rhamnosus, and comparative genomics with Lactobacillus casei phages.</title>
        <authorList>
            <person name="Tuohimaa A."/>
            <person name="Riipinen K.A."/>
            <person name="Brandt K."/>
            <person name="Alatossava T."/>
        </authorList>
    </citation>
    <scope>NUCLEOTIDE SEQUENCE</scope>
</reference>
<keyword evidence="3" id="KW-1185">Reference proteome</keyword>
<dbReference type="InterPro" id="IPR001387">
    <property type="entry name" value="Cro/C1-type_HTH"/>
</dbReference>
<evidence type="ECO:0000259" key="1">
    <source>
        <dbReference type="PROSITE" id="PS50943"/>
    </source>
</evidence>
<sequence>MKTNDEIIKTLNDLRNREGISISELARRVDMAKSSVSRYFNGTREFPLNYVDKFASALHTTPESLIGVSPVDSFKVKKLNVHSYPYIPTEISAGILCNVDPLTSDDVETIQLPDSVMGRYGKQLETIKRRVRAKTNVYTIV</sequence>
<dbReference type="EMBL" id="AY131267">
    <property type="protein sequence ID" value="AAR04646.1"/>
    <property type="molecule type" value="Genomic_DNA"/>
</dbReference>
<dbReference type="SUPFAM" id="SSF47413">
    <property type="entry name" value="lambda repressor-like DNA-binding domains"/>
    <property type="match status" value="1"/>
</dbReference>
<dbReference type="Proteomes" id="UP000002114">
    <property type="component" value="Segment"/>
</dbReference>
<gene>
    <name evidence="2" type="primary">ORF22</name>
</gene>
<dbReference type="RefSeq" id="YP_358780.1">
    <property type="nucleotide sequence ID" value="NC_007501.1"/>
</dbReference>
<dbReference type="OrthoDB" id="19589at10239"/>
<accession>A8YQK8</accession>
<dbReference type="Gene3D" id="1.10.260.40">
    <property type="entry name" value="lambda repressor-like DNA-binding domains"/>
    <property type="match status" value="1"/>
</dbReference>
<dbReference type="GO" id="GO:0003677">
    <property type="term" value="F:DNA binding"/>
    <property type="evidence" value="ECO:0007669"/>
    <property type="project" value="InterPro"/>
</dbReference>
<name>A8YQK8_9CAUD</name>
<protein>
    <submittedName>
        <fullName evidence="2">CI-like repressor</fullName>
    </submittedName>
</protein>
<evidence type="ECO:0000313" key="3">
    <source>
        <dbReference type="Proteomes" id="UP000002114"/>
    </source>
</evidence>
<dbReference type="CDD" id="cd00093">
    <property type="entry name" value="HTH_XRE"/>
    <property type="match status" value="1"/>
</dbReference>
<evidence type="ECO:0000313" key="2">
    <source>
        <dbReference type="EMBL" id="AAR04646.1"/>
    </source>
</evidence>
<dbReference type="SMART" id="SM00530">
    <property type="entry name" value="HTH_XRE"/>
    <property type="match status" value="1"/>
</dbReference>
<dbReference type="GeneID" id="3726170"/>
<dbReference type="Pfam" id="PF01381">
    <property type="entry name" value="HTH_3"/>
    <property type="match status" value="1"/>
</dbReference>
<feature type="domain" description="HTH cro/C1-type" evidence="1">
    <location>
        <begin position="11"/>
        <end position="65"/>
    </location>
</feature>
<dbReference type="PROSITE" id="PS50943">
    <property type="entry name" value="HTH_CROC1"/>
    <property type="match status" value="1"/>
</dbReference>
<dbReference type="InterPro" id="IPR010982">
    <property type="entry name" value="Lambda_DNA-bd_dom_sf"/>
</dbReference>